<dbReference type="OrthoDB" id="7851791at2"/>
<name>A0A238Z5J5_9RHOB</name>
<sequence length="169" mass="20151">MSYPPHGTSSLKADDRYRAVKEMRERLRRHHFDYFITLTANDPTASYDKMKRALKNWDARVNRLIVGSNWQERPDERLLWFAFLEKADSNPHWHLLAEMDPDLIVRRQAFFDSIDISLEMDRIWSHLVPGGTCDVQPFRDEGAIQYVTKDYHRAMDRDHFASHLDYIRV</sequence>
<dbReference type="AlphaFoldDB" id="A0A238Z5J5"/>
<dbReference type="EMBL" id="FZNN01000024">
    <property type="protein sequence ID" value="SNR78269.1"/>
    <property type="molecule type" value="Genomic_DNA"/>
</dbReference>
<evidence type="ECO:0000313" key="2">
    <source>
        <dbReference type="Proteomes" id="UP000198417"/>
    </source>
</evidence>
<proteinExistence type="predicted"/>
<reference evidence="1 2" key="1">
    <citation type="submission" date="2017-06" db="EMBL/GenBank/DDBJ databases">
        <authorList>
            <person name="Kim H.J."/>
            <person name="Triplett B.A."/>
        </authorList>
    </citation>
    <scope>NUCLEOTIDE SEQUENCE [LARGE SCALE GENOMIC DNA]</scope>
    <source>
        <strain evidence="1 2">DSM 29052</strain>
    </source>
</reference>
<accession>A0A238Z5J5</accession>
<organism evidence="1 2">
    <name type="scientific">Puniceibacterium sediminis</name>
    <dbReference type="NCBI Taxonomy" id="1608407"/>
    <lineage>
        <taxon>Bacteria</taxon>
        <taxon>Pseudomonadati</taxon>
        <taxon>Pseudomonadota</taxon>
        <taxon>Alphaproteobacteria</taxon>
        <taxon>Rhodobacterales</taxon>
        <taxon>Paracoccaceae</taxon>
        <taxon>Puniceibacterium</taxon>
    </lineage>
</organism>
<gene>
    <name evidence="1" type="ORF">SAMN06265370_12420</name>
</gene>
<keyword evidence="2" id="KW-1185">Reference proteome</keyword>
<dbReference type="Proteomes" id="UP000198417">
    <property type="component" value="Unassembled WGS sequence"/>
</dbReference>
<protein>
    <submittedName>
        <fullName evidence="1">Uncharacterized protein</fullName>
    </submittedName>
</protein>
<evidence type="ECO:0000313" key="1">
    <source>
        <dbReference type="EMBL" id="SNR78269.1"/>
    </source>
</evidence>
<dbReference type="RefSeq" id="WP_089273301.1">
    <property type="nucleotide sequence ID" value="NZ_FZNN01000024.1"/>
</dbReference>